<keyword evidence="6" id="KW-1185">Reference proteome</keyword>
<feature type="transmembrane region" description="Helical" evidence="3">
    <location>
        <begin position="74"/>
        <end position="97"/>
    </location>
</feature>
<accession>A0ABW9J5R2</accession>
<feature type="domain" description="Calcineurin-like phosphoesterase" evidence="4">
    <location>
        <begin position="164"/>
        <end position="343"/>
    </location>
</feature>
<keyword evidence="1" id="KW-0479">Metal-binding</keyword>
<keyword evidence="3" id="KW-0812">Transmembrane</keyword>
<feature type="transmembrane region" description="Helical" evidence="3">
    <location>
        <begin position="31"/>
        <end position="53"/>
    </location>
</feature>
<feature type="transmembrane region" description="Helical" evidence="3">
    <location>
        <begin position="117"/>
        <end position="138"/>
    </location>
</feature>
<dbReference type="Gene3D" id="3.60.21.10">
    <property type="match status" value="1"/>
</dbReference>
<comment type="caution">
    <text evidence="5">The sequence shown here is derived from an EMBL/GenBank/DDBJ whole genome shotgun (WGS) entry which is preliminary data.</text>
</comment>
<dbReference type="InterPro" id="IPR051158">
    <property type="entry name" value="Metallophosphoesterase_sf"/>
</dbReference>
<protein>
    <submittedName>
        <fullName evidence="5">Metallophosphoesterase</fullName>
    </submittedName>
</protein>
<dbReference type="PANTHER" id="PTHR31302:SF31">
    <property type="entry name" value="PHOSPHODIESTERASE YAEI"/>
    <property type="match status" value="1"/>
</dbReference>
<evidence type="ECO:0000256" key="3">
    <source>
        <dbReference type="SAM" id="Phobius"/>
    </source>
</evidence>
<gene>
    <name evidence="5" type="ORF">E6A44_009885</name>
</gene>
<evidence type="ECO:0000259" key="4">
    <source>
        <dbReference type="Pfam" id="PF00149"/>
    </source>
</evidence>
<dbReference type="Proteomes" id="UP001517247">
    <property type="component" value="Unassembled WGS sequence"/>
</dbReference>
<feature type="transmembrane region" description="Helical" evidence="3">
    <location>
        <begin position="7"/>
        <end position="25"/>
    </location>
</feature>
<evidence type="ECO:0000313" key="6">
    <source>
        <dbReference type="Proteomes" id="UP001517247"/>
    </source>
</evidence>
<keyword evidence="3" id="KW-0472">Membrane</keyword>
<dbReference type="RefSeq" id="WP_138722995.1">
    <property type="nucleotide sequence ID" value="NZ_SSHJ02000006.1"/>
</dbReference>
<dbReference type="InterPro" id="IPR029052">
    <property type="entry name" value="Metallo-depent_PP-like"/>
</dbReference>
<dbReference type="EMBL" id="SSHJ02000006">
    <property type="protein sequence ID" value="MFN0255881.1"/>
    <property type="molecule type" value="Genomic_DNA"/>
</dbReference>
<evidence type="ECO:0000313" key="5">
    <source>
        <dbReference type="EMBL" id="MFN0255881.1"/>
    </source>
</evidence>
<dbReference type="InterPro" id="IPR004843">
    <property type="entry name" value="Calcineurin-like_PHP"/>
</dbReference>
<evidence type="ECO:0000256" key="2">
    <source>
        <dbReference type="ARBA" id="ARBA00022801"/>
    </source>
</evidence>
<reference evidence="5 6" key="1">
    <citation type="submission" date="2024-12" db="EMBL/GenBank/DDBJ databases">
        <authorList>
            <person name="Hu S."/>
        </authorList>
    </citation>
    <scope>NUCLEOTIDE SEQUENCE [LARGE SCALE GENOMIC DNA]</scope>
    <source>
        <strain evidence="5 6">THG-T11</strain>
    </source>
</reference>
<keyword evidence="2" id="KW-0378">Hydrolase</keyword>
<organism evidence="5 6">
    <name type="scientific">Pedobacter ureilyticus</name>
    <dbReference type="NCBI Taxonomy" id="1393051"/>
    <lineage>
        <taxon>Bacteria</taxon>
        <taxon>Pseudomonadati</taxon>
        <taxon>Bacteroidota</taxon>
        <taxon>Sphingobacteriia</taxon>
        <taxon>Sphingobacteriales</taxon>
        <taxon>Sphingobacteriaceae</taxon>
        <taxon>Pedobacter</taxon>
    </lineage>
</organism>
<evidence type="ECO:0000256" key="1">
    <source>
        <dbReference type="ARBA" id="ARBA00022723"/>
    </source>
</evidence>
<proteinExistence type="predicted"/>
<dbReference type="SUPFAM" id="SSF56300">
    <property type="entry name" value="Metallo-dependent phosphatases"/>
    <property type="match status" value="1"/>
</dbReference>
<name>A0ABW9J5R2_9SPHI</name>
<dbReference type="Pfam" id="PF00149">
    <property type="entry name" value="Metallophos"/>
    <property type="match status" value="1"/>
</dbReference>
<sequence length="409" mass="46396">MRRKIPFVPIFIFALVFLLINGYALTALAPLISSALLPWLWIFPLTLLALFSFSLTRLSVDGPSSLFKISAHALLVYFVSLLVFVLAEVITDIYRLGLAGVNYITQSNFVYPERPIIGVYIGILLASLIIIAFVYGIFKGKYAYRVIRHTLYFDDLPDAFDGFKLTQISDVHAGSLNNPKAVQKGIDLINRQQADLFVFTGDLVNNKAEEVKPYINHFSQIKAPFGQFSVLGNHDYGDYVKWESDISKRENLQQLKKYHAEIGFRLLLDEHVTLEKNGQKIILAGIENWGLGFGERGDLEKALQGTTKDEFKILLSHDPSHWEAQVKNHPSKIQLSLAGHTHGMQFGFEAFGLKWSPVQFRYKHWAGIKKENRRYLNVNRGFGFIGFSGRVGIWPEITVIELRKTKATN</sequence>
<keyword evidence="3" id="KW-1133">Transmembrane helix</keyword>
<dbReference type="PANTHER" id="PTHR31302">
    <property type="entry name" value="TRANSMEMBRANE PROTEIN WITH METALLOPHOSPHOESTERASE DOMAIN-RELATED"/>
    <property type="match status" value="1"/>
</dbReference>